<dbReference type="AlphaFoldDB" id="A0A914YQQ8"/>
<dbReference type="SUPFAM" id="SSF57414">
    <property type="entry name" value="Hairpin loop containing domain-like"/>
    <property type="match status" value="1"/>
</dbReference>
<evidence type="ECO:0000313" key="5">
    <source>
        <dbReference type="Proteomes" id="UP000887577"/>
    </source>
</evidence>
<dbReference type="CDD" id="cd01099">
    <property type="entry name" value="PAN_AP_HGF"/>
    <property type="match status" value="1"/>
</dbReference>
<dbReference type="InterPro" id="IPR003609">
    <property type="entry name" value="Pan_app"/>
</dbReference>
<feature type="domain" description="Apple" evidence="3">
    <location>
        <begin position="122"/>
        <end position="208"/>
    </location>
</feature>
<evidence type="ECO:0000313" key="6">
    <source>
        <dbReference type="WBParaSite" id="PSU_v2.g2513.t1"/>
    </source>
</evidence>
<dbReference type="Pfam" id="PF00024">
    <property type="entry name" value="PAN_1"/>
    <property type="match status" value="1"/>
</dbReference>
<dbReference type="PROSITE" id="PS50948">
    <property type="entry name" value="PAN"/>
    <property type="match status" value="1"/>
</dbReference>
<reference evidence="6" key="1">
    <citation type="submission" date="2022-11" db="UniProtKB">
        <authorList>
            <consortium name="WormBaseParasite"/>
        </authorList>
    </citation>
    <scope>IDENTIFICATION</scope>
</reference>
<feature type="domain" description="ZP" evidence="4">
    <location>
        <begin position="220"/>
        <end position="781"/>
    </location>
</feature>
<dbReference type="WBParaSite" id="PSU_v2.g2513.t1">
    <property type="protein sequence ID" value="PSU_v2.g2513.t1"/>
    <property type="gene ID" value="PSU_v2.g2513"/>
</dbReference>
<dbReference type="SMART" id="SM00473">
    <property type="entry name" value="PAN_AP"/>
    <property type="match status" value="2"/>
</dbReference>
<dbReference type="Gene3D" id="3.50.4.10">
    <property type="entry name" value="Hepatocyte Growth Factor"/>
    <property type="match status" value="1"/>
</dbReference>
<feature type="chain" id="PRO_5038056562" evidence="2">
    <location>
        <begin position="20"/>
        <end position="927"/>
    </location>
</feature>
<keyword evidence="2" id="KW-0732">Signal</keyword>
<organism evidence="5 6">
    <name type="scientific">Panagrolaimus superbus</name>
    <dbReference type="NCBI Taxonomy" id="310955"/>
    <lineage>
        <taxon>Eukaryota</taxon>
        <taxon>Metazoa</taxon>
        <taxon>Ecdysozoa</taxon>
        <taxon>Nematoda</taxon>
        <taxon>Chromadorea</taxon>
        <taxon>Rhabditida</taxon>
        <taxon>Tylenchina</taxon>
        <taxon>Panagrolaimomorpha</taxon>
        <taxon>Panagrolaimoidea</taxon>
        <taxon>Panagrolaimidae</taxon>
        <taxon>Panagrolaimus</taxon>
    </lineage>
</organism>
<feature type="signal peptide" evidence="2">
    <location>
        <begin position="1"/>
        <end position="19"/>
    </location>
</feature>
<evidence type="ECO:0000259" key="3">
    <source>
        <dbReference type="PROSITE" id="PS50948"/>
    </source>
</evidence>
<evidence type="ECO:0000256" key="2">
    <source>
        <dbReference type="SAM" id="SignalP"/>
    </source>
</evidence>
<feature type="compositionally biased region" description="Low complexity" evidence="1">
    <location>
        <begin position="522"/>
        <end position="610"/>
    </location>
</feature>
<keyword evidence="5" id="KW-1185">Reference proteome</keyword>
<evidence type="ECO:0000259" key="4">
    <source>
        <dbReference type="PROSITE" id="PS51034"/>
    </source>
</evidence>
<dbReference type="Proteomes" id="UP000887577">
    <property type="component" value="Unplaced"/>
</dbReference>
<dbReference type="SMART" id="SM00241">
    <property type="entry name" value="ZP"/>
    <property type="match status" value="1"/>
</dbReference>
<dbReference type="PANTHER" id="PTHR47327:SF6">
    <property type="entry name" value="PROTEIN LET-653"/>
    <property type="match status" value="1"/>
</dbReference>
<feature type="region of interest" description="Disordered" evidence="1">
    <location>
        <begin position="512"/>
        <end position="656"/>
    </location>
</feature>
<accession>A0A914YQQ8</accession>
<proteinExistence type="predicted"/>
<protein>
    <submittedName>
        <fullName evidence="6">Uncharacterized protein</fullName>
    </submittedName>
</protein>
<dbReference type="InterPro" id="IPR052774">
    <property type="entry name" value="Celegans_DevNeuronal_Protein"/>
</dbReference>
<name>A0A914YQQ8_9BILA</name>
<dbReference type="InterPro" id="IPR001507">
    <property type="entry name" value="ZP_dom"/>
</dbReference>
<evidence type="ECO:0000256" key="1">
    <source>
        <dbReference type="SAM" id="MobiDB-lite"/>
    </source>
</evidence>
<sequence>MMKLFLILLLITFITYVYSVPCTPIYVRWPRVRLNLNPAVDGAIPFGVCKKGCSNDEDPLRSATPSSQQQCSAFNHRNSPHPFSHQCQIFPRENVQHIDGYIEADDRYSFYWKYCVKTEKKCTGDFAFTFLSDRYMASREVTRVIHSRTLEDCLAECLNAKDILCRSASFNRTDGGCHLSQQNQLSKPALIKLNNNPNYRIDYYENNCYNIAESFEFDYKCQKDGIKVTVNSKFPYTGALYGLYDFFTCRIEPKELSHFEYLFPYPTNSRNCSDSIRFKGNDMILEVVLSTDGVEPLYFITPDDLTYQARCPIQEISTPELEARNEDSFESEAERLAADMLTEQERTSMQNLIKMLSAVEVKSHALEGNLDSIGPLAPGHAPELWNLEGSAKPSEKFFSGPVPLNGIATTTAPLHTLKPVTKDVFMLPLTQPTTKKTFATTTTPLTHESTTSTLLPIKQTPAYEVVTLRSQNGSNFQKTTKIQAQLNPHDTSLTKENFRFNTRISFPTKDKIALSSGNMPPAAATDSTTTTVTENSVTSQITTTASIPSTTVSTTTTTSATTTSPTTTTTTSTTTIAPTTTLSTTPATTTTVYTTTPSPTTTTTMRISEPTSPPKTFIDPLKNNHAEGMPPATAASPGGHPPGSNRPGLSPSGKPTQPIIFDIFHNGQPTEAVVVGNKITLSFTPYYAIPPSYMHITGCQVEPVGSPFEWEREPLPIVKEGCQADNVGLVCPPQKTDYGIRVTVEAFRYQSTMQVEYTCLVRVCPFTVCSKTTCPPVDGCPRDDLISRSFGLRAKRQSVSLEQMQKIFAANPSLYEKLLPSLNTGKMSQSLSQQLLTLSGDHKFKMLKQNTKIVIINLLFLIIVNVSCKSSLNKKPFFKQSSTNYGSTTSNNNISGPIVTLGCSMCQQILNLTSAHFHAMNKISNIP</sequence>
<dbReference type="PANTHER" id="PTHR47327">
    <property type="entry name" value="FI18240P1-RELATED"/>
    <property type="match status" value="1"/>
</dbReference>
<dbReference type="PROSITE" id="PS51034">
    <property type="entry name" value="ZP_2"/>
    <property type="match status" value="1"/>
</dbReference>
<dbReference type="GO" id="GO:0009653">
    <property type="term" value="P:anatomical structure morphogenesis"/>
    <property type="evidence" value="ECO:0007669"/>
    <property type="project" value="TreeGrafter"/>
</dbReference>